<proteinExistence type="predicted"/>
<organism evidence="1 2">
    <name type="scientific">Cetraspora pellucida</name>
    <dbReference type="NCBI Taxonomy" id="1433469"/>
    <lineage>
        <taxon>Eukaryota</taxon>
        <taxon>Fungi</taxon>
        <taxon>Fungi incertae sedis</taxon>
        <taxon>Mucoromycota</taxon>
        <taxon>Glomeromycotina</taxon>
        <taxon>Glomeromycetes</taxon>
        <taxon>Diversisporales</taxon>
        <taxon>Gigasporaceae</taxon>
        <taxon>Cetraspora</taxon>
    </lineage>
</organism>
<comment type="caution">
    <text evidence="1">The sequence shown here is derived from an EMBL/GenBank/DDBJ whole genome shotgun (WGS) entry which is preliminary data.</text>
</comment>
<feature type="non-terminal residue" evidence="1">
    <location>
        <position position="1"/>
    </location>
</feature>
<keyword evidence="2" id="KW-1185">Reference proteome</keyword>
<gene>
    <name evidence="1" type="ORF">SPELUC_LOCUS15515</name>
</gene>
<dbReference type="EMBL" id="CAJVPW010051600">
    <property type="protein sequence ID" value="CAG8766805.1"/>
    <property type="molecule type" value="Genomic_DNA"/>
</dbReference>
<evidence type="ECO:0000313" key="1">
    <source>
        <dbReference type="EMBL" id="CAG8766805.1"/>
    </source>
</evidence>
<protein>
    <submittedName>
        <fullName evidence="1">6991_t:CDS:1</fullName>
    </submittedName>
</protein>
<evidence type="ECO:0000313" key="2">
    <source>
        <dbReference type="Proteomes" id="UP000789366"/>
    </source>
</evidence>
<reference evidence="1" key="1">
    <citation type="submission" date="2021-06" db="EMBL/GenBank/DDBJ databases">
        <authorList>
            <person name="Kallberg Y."/>
            <person name="Tangrot J."/>
            <person name="Rosling A."/>
        </authorList>
    </citation>
    <scope>NUCLEOTIDE SEQUENCE</scope>
    <source>
        <strain evidence="1">28 12/20/2015</strain>
    </source>
</reference>
<sequence>LVKYFKSKKKMEAEINDTSLTNQESLTNNISNIKNELILQ</sequence>
<name>A0ACA9QW63_9GLOM</name>
<accession>A0ACA9QW63</accession>
<dbReference type="Proteomes" id="UP000789366">
    <property type="component" value="Unassembled WGS sequence"/>
</dbReference>